<organism evidence="1 2">
    <name type="scientific">Exidia glandulosa HHB12029</name>
    <dbReference type="NCBI Taxonomy" id="1314781"/>
    <lineage>
        <taxon>Eukaryota</taxon>
        <taxon>Fungi</taxon>
        <taxon>Dikarya</taxon>
        <taxon>Basidiomycota</taxon>
        <taxon>Agaricomycotina</taxon>
        <taxon>Agaricomycetes</taxon>
        <taxon>Auriculariales</taxon>
        <taxon>Exidiaceae</taxon>
        <taxon>Exidia</taxon>
    </lineage>
</organism>
<protein>
    <submittedName>
        <fullName evidence="1">Uncharacterized protein</fullName>
    </submittedName>
</protein>
<gene>
    <name evidence="1" type="ORF">EXIGLDRAFT_693674</name>
</gene>
<keyword evidence="2" id="KW-1185">Reference proteome</keyword>
<name>A0A166AFP4_EXIGL</name>
<reference evidence="1 2" key="1">
    <citation type="journal article" date="2016" name="Mol. Biol. Evol.">
        <title>Comparative Genomics of Early-Diverging Mushroom-Forming Fungi Provides Insights into the Origins of Lignocellulose Decay Capabilities.</title>
        <authorList>
            <person name="Nagy L.G."/>
            <person name="Riley R."/>
            <person name="Tritt A."/>
            <person name="Adam C."/>
            <person name="Daum C."/>
            <person name="Floudas D."/>
            <person name="Sun H."/>
            <person name="Yadav J.S."/>
            <person name="Pangilinan J."/>
            <person name="Larsson K.H."/>
            <person name="Matsuura K."/>
            <person name="Barry K."/>
            <person name="Labutti K."/>
            <person name="Kuo R."/>
            <person name="Ohm R.A."/>
            <person name="Bhattacharya S.S."/>
            <person name="Shirouzu T."/>
            <person name="Yoshinaga Y."/>
            <person name="Martin F.M."/>
            <person name="Grigoriev I.V."/>
            <person name="Hibbett D.S."/>
        </authorList>
    </citation>
    <scope>NUCLEOTIDE SEQUENCE [LARGE SCALE GENOMIC DNA]</scope>
    <source>
        <strain evidence="1 2">HHB12029</strain>
    </source>
</reference>
<dbReference type="AlphaFoldDB" id="A0A166AFP4"/>
<accession>A0A166AFP4</accession>
<dbReference type="InParanoid" id="A0A166AFP4"/>
<evidence type="ECO:0000313" key="1">
    <source>
        <dbReference type="EMBL" id="KZV91449.1"/>
    </source>
</evidence>
<sequence>MRRFIDLPLEVVEAILFEAARPYAIVEKFRLVEMMQTSRAFQRLLEPLLVETIIITAVNLRAIRDAVSRSTAMITWTKYIWIDTYPALPELDALASTFLNVEGVAASFDNMTILTRRATEVGYMFAPRIIITPTATSLNSFSLAKSPFLQFVRHAHLVIGTIPANTVTLHGLVLQTVILDIGGHNTLAAIIALARAFLAYRTLRKLVFRLRIQSFLGHEHMTEILATLNDARAILDEERSSAITGGTRIDHFPADYYSFLYHSWIPSRF</sequence>
<dbReference type="EMBL" id="KV426027">
    <property type="protein sequence ID" value="KZV91449.1"/>
    <property type="molecule type" value="Genomic_DNA"/>
</dbReference>
<dbReference type="Proteomes" id="UP000077266">
    <property type="component" value="Unassembled WGS sequence"/>
</dbReference>
<proteinExistence type="predicted"/>
<evidence type="ECO:0000313" key="2">
    <source>
        <dbReference type="Proteomes" id="UP000077266"/>
    </source>
</evidence>